<organism evidence="2 3">
    <name type="scientific">Paenibacillus sediminis</name>
    <dbReference type="NCBI Taxonomy" id="664909"/>
    <lineage>
        <taxon>Bacteria</taxon>
        <taxon>Bacillati</taxon>
        <taxon>Bacillota</taxon>
        <taxon>Bacilli</taxon>
        <taxon>Bacillales</taxon>
        <taxon>Paenibacillaceae</taxon>
        <taxon>Paenibacillus</taxon>
    </lineage>
</organism>
<evidence type="ECO:0000313" key="2">
    <source>
        <dbReference type="EMBL" id="MBP1937542.1"/>
    </source>
</evidence>
<dbReference type="PANTHER" id="PTHR37168">
    <property type="entry name" value="CRISPR-ASSOCIATED EXONUCLEASE CAS4"/>
    <property type="match status" value="1"/>
</dbReference>
<evidence type="ECO:0000313" key="3">
    <source>
        <dbReference type="Proteomes" id="UP001519273"/>
    </source>
</evidence>
<sequence length="121" mass="14263">MSIRGIEMNYYAICRRKLWLFNRGLGLEQGNDRVTEGAVLHEQAYGRLDKEWNITEDAVVDAVEDEWIREVKISSRMEYADRLQMMYYLYLLKERGIEKKGLLSYPKEKKTTDGSSTLSWT</sequence>
<reference evidence="2 3" key="1">
    <citation type="submission" date="2021-03" db="EMBL/GenBank/DDBJ databases">
        <title>Genomic Encyclopedia of Type Strains, Phase IV (KMG-IV): sequencing the most valuable type-strain genomes for metagenomic binning, comparative biology and taxonomic classification.</title>
        <authorList>
            <person name="Goeker M."/>
        </authorList>
    </citation>
    <scope>NUCLEOTIDE SEQUENCE [LARGE SCALE GENOMIC DNA]</scope>
    <source>
        <strain evidence="2 3">DSM 23491</strain>
    </source>
</reference>
<name>A0ABS4H593_9BACL</name>
<gene>
    <name evidence="2" type="ORF">J2Z20_002437</name>
</gene>
<keyword evidence="2" id="KW-0540">Nuclease</keyword>
<keyword evidence="2" id="KW-0269">Exonuclease</keyword>
<dbReference type="Pfam" id="PF01930">
    <property type="entry name" value="Cas_Cas4"/>
    <property type="match status" value="1"/>
</dbReference>
<dbReference type="GO" id="GO:0004527">
    <property type="term" value="F:exonuclease activity"/>
    <property type="evidence" value="ECO:0007669"/>
    <property type="project" value="UniProtKB-KW"/>
</dbReference>
<protein>
    <submittedName>
        <fullName evidence="2">CRISPR/Cas system-associated exonuclease Cas4 (RecB family)</fullName>
    </submittedName>
</protein>
<dbReference type="InterPro" id="IPR011604">
    <property type="entry name" value="PDDEXK-like_dom_sf"/>
</dbReference>
<dbReference type="Gene3D" id="3.90.320.10">
    <property type="match status" value="1"/>
</dbReference>
<dbReference type="Proteomes" id="UP001519273">
    <property type="component" value="Unassembled WGS sequence"/>
</dbReference>
<keyword evidence="3" id="KW-1185">Reference proteome</keyword>
<dbReference type="EMBL" id="JAGGKP010000005">
    <property type="protein sequence ID" value="MBP1937542.1"/>
    <property type="molecule type" value="Genomic_DNA"/>
</dbReference>
<feature type="domain" description="DUF83" evidence="1">
    <location>
        <begin position="5"/>
        <end position="112"/>
    </location>
</feature>
<evidence type="ECO:0000259" key="1">
    <source>
        <dbReference type="Pfam" id="PF01930"/>
    </source>
</evidence>
<keyword evidence="2" id="KW-0378">Hydrolase</keyword>
<dbReference type="PANTHER" id="PTHR37168:SF1">
    <property type="entry name" value="CRISPR-ASSOCIATED EXONUCLEASE CAS4"/>
    <property type="match status" value="1"/>
</dbReference>
<accession>A0ABS4H593</accession>
<comment type="caution">
    <text evidence="2">The sequence shown here is derived from an EMBL/GenBank/DDBJ whole genome shotgun (WGS) entry which is preliminary data.</text>
</comment>
<proteinExistence type="predicted"/>
<dbReference type="RefSeq" id="WP_209850283.1">
    <property type="nucleotide sequence ID" value="NZ_CBCRVE010000005.1"/>
</dbReference>
<dbReference type="InterPro" id="IPR022765">
    <property type="entry name" value="Dna2/Cas4_DUF83"/>
</dbReference>